<dbReference type="AlphaFoldDB" id="A0A418YMR4"/>
<dbReference type="PANTHER" id="PTHR11895">
    <property type="entry name" value="TRANSAMIDASE"/>
    <property type="match status" value="1"/>
</dbReference>
<dbReference type="InterPro" id="IPR023631">
    <property type="entry name" value="Amidase_dom"/>
</dbReference>
<keyword evidence="3" id="KW-1185">Reference proteome</keyword>
<dbReference type="NCBIfam" id="TIGR02715">
    <property type="entry name" value="amido_AtzE"/>
    <property type="match status" value="1"/>
</dbReference>
<proteinExistence type="predicted"/>
<dbReference type="Gene3D" id="3.90.1300.10">
    <property type="entry name" value="Amidase signature (AS) domain"/>
    <property type="match status" value="1"/>
</dbReference>
<gene>
    <name evidence="2" type="ORF">D0Z70_20275</name>
</gene>
<dbReference type="PANTHER" id="PTHR11895:SF172">
    <property type="entry name" value="GLUTAMYL-TRNA(GLN) AMIDOTRANSFERASE"/>
    <property type="match status" value="1"/>
</dbReference>
<dbReference type="EMBL" id="QVRA01000027">
    <property type="protein sequence ID" value="RJG52431.1"/>
    <property type="molecule type" value="Genomic_DNA"/>
</dbReference>
<protein>
    <submittedName>
        <fullName evidence="2">AtzE family amidohydrolase</fullName>
    </submittedName>
</protein>
<dbReference type="RefSeq" id="WP_119749620.1">
    <property type="nucleotide sequence ID" value="NZ_QVRA01000027.1"/>
</dbReference>
<dbReference type="InterPro" id="IPR000120">
    <property type="entry name" value="Amidase"/>
</dbReference>
<dbReference type="Proteomes" id="UP000283469">
    <property type="component" value="Unassembled WGS sequence"/>
</dbReference>
<dbReference type="Pfam" id="PF01425">
    <property type="entry name" value="Amidase"/>
    <property type="match status" value="1"/>
</dbReference>
<name>A0A418YMR4_9SPHN</name>
<sequence>MTLRSDIEAVNSGARTAAAWLEQSLGCTSADEGLNCLTAVFADEAREAAQTVDLAPCGQVLAGVPFVAKDLFDIAGRTTMAGSILNAEHAPAGADATAVARLKAAGAVLVGLANMDEYAYGFSTENHHLGPTRNPHDPTRIAGGSSGGSAAAVAAGMVPISLGSDTNGSIRVPASLCGIFGLKPTFGRLSRAGTFPFVASLDHIGPFARCVDDIALVYDVLQGSDPFDPACVDRPSDLAGTLDRSIGRTFKVGLLDGWFRQGATTDALAAVEKVATAFANLRSANWAGAEVARSSAFCMTAIEGASFHFSRLSRQAASFDPAVRDRLLAGALMPAHLGQQVRRVRRSMIQEVDRLFRDFDLLIAPATPCSAPRIGEATIEIDGVEVPVRANLGIYTQPVSFVGLPALASPVDLPGMPIGVQLIAAPWNERVLLQAAAWLEDRGILASRPCPVPEA</sequence>
<reference evidence="2 3" key="1">
    <citation type="submission" date="2018-08" db="EMBL/GenBank/DDBJ databases">
        <title>Sphingobium sp. EO9.</title>
        <authorList>
            <person name="Park Y."/>
            <person name="Kim K.H."/>
            <person name="Jeon C.O."/>
        </authorList>
    </citation>
    <scope>NUCLEOTIDE SEQUENCE [LARGE SCALE GENOMIC DNA]</scope>
    <source>
        <strain evidence="2 3">EO9</strain>
    </source>
</reference>
<dbReference type="GO" id="GO:0016787">
    <property type="term" value="F:hydrolase activity"/>
    <property type="evidence" value="ECO:0007669"/>
    <property type="project" value="UniProtKB-KW"/>
</dbReference>
<evidence type="ECO:0000313" key="3">
    <source>
        <dbReference type="Proteomes" id="UP000283469"/>
    </source>
</evidence>
<organism evidence="2 3">
    <name type="scientific">Sphingobium terrigena</name>
    <dbReference type="NCBI Taxonomy" id="2304063"/>
    <lineage>
        <taxon>Bacteria</taxon>
        <taxon>Pseudomonadati</taxon>
        <taxon>Pseudomonadota</taxon>
        <taxon>Alphaproteobacteria</taxon>
        <taxon>Sphingomonadales</taxon>
        <taxon>Sphingomonadaceae</taxon>
        <taxon>Sphingobium</taxon>
    </lineage>
</organism>
<accession>A0A418YMR4</accession>
<dbReference type="OrthoDB" id="7490557at2"/>
<evidence type="ECO:0000313" key="2">
    <source>
        <dbReference type="EMBL" id="RJG52431.1"/>
    </source>
</evidence>
<dbReference type="InterPro" id="IPR036928">
    <property type="entry name" value="AS_sf"/>
</dbReference>
<dbReference type="NCBIfam" id="NF006631">
    <property type="entry name" value="PRK09201.1"/>
    <property type="match status" value="1"/>
</dbReference>
<keyword evidence="2" id="KW-0378">Hydrolase</keyword>
<comment type="caution">
    <text evidence="2">The sequence shown here is derived from an EMBL/GenBank/DDBJ whole genome shotgun (WGS) entry which is preliminary data.</text>
</comment>
<dbReference type="InterPro" id="IPR014087">
    <property type="entry name" value="Carboxybiuret_hydro_AtzE"/>
</dbReference>
<evidence type="ECO:0000259" key="1">
    <source>
        <dbReference type="Pfam" id="PF01425"/>
    </source>
</evidence>
<dbReference type="SUPFAM" id="SSF75304">
    <property type="entry name" value="Amidase signature (AS) enzymes"/>
    <property type="match status" value="1"/>
</dbReference>
<feature type="domain" description="Amidase" evidence="1">
    <location>
        <begin position="28"/>
        <end position="433"/>
    </location>
</feature>